<keyword evidence="2" id="KW-0238">DNA-binding</keyword>
<dbReference type="Pfam" id="PF00392">
    <property type="entry name" value="GntR"/>
    <property type="match status" value="1"/>
</dbReference>
<protein>
    <recommendedName>
        <fullName evidence="5">HTH gntR-type domain-containing protein</fullName>
    </recommendedName>
</protein>
<keyword evidence="3" id="KW-0804">Transcription</keyword>
<dbReference type="InterPro" id="IPR036388">
    <property type="entry name" value="WH-like_DNA-bd_sf"/>
</dbReference>
<dbReference type="GO" id="GO:0003700">
    <property type="term" value="F:DNA-binding transcription factor activity"/>
    <property type="evidence" value="ECO:0007669"/>
    <property type="project" value="InterPro"/>
</dbReference>
<dbReference type="InterPro" id="IPR036390">
    <property type="entry name" value="WH_DNA-bd_sf"/>
</dbReference>
<dbReference type="GO" id="GO:0003677">
    <property type="term" value="F:DNA binding"/>
    <property type="evidence" value="ECO:0007669"/>
    <property type="project" value="UniProtKB-KW"/>
</dbReference>
<evidence type="ECO:0000256" key="4">
    <source>
        <dbReference type="SAM" id="MobiDB-lite"/>
    </source>
</evidence>
<dbReference type="PATRIC" id="fig|1612624.7.peg.1881"/>
<dbReference type="InterPro" id="IPR008920">
    <property type="entry name" value="TF_FadR/GntR_C"/>
</dbReference>
<gene>
    <name evidence="6" type="ORF">ADU59_21160</name>
</gene>
<evidence type="ECO:0000256" key="2">
    <source>
        <dbReference type="ARBA" id="ARBA00023125"/>
    </source>
</evidence>
<dbReference type="STRING" id="1612624.ADU59_21160"/>
<dbReference type="AlphaFoldDB" id="A0A1C7NWH4"/>
<evidence type="ECO:0000313" key="7">
    <source>
        <dbReference type="Proteomes" id="UP000093111"/>
    </source>
</evidence>
<dbReference type="SMART" id="SM00345">
    <property type="entry name" value="HTH_GNTR"/>
    <property type="match status" value="1"/>
</dbReference>
<dbReference type="PROSITE" id="PS50949">
    <property type="entry name" value="HTH_GNTR"/>
    <property type="match status" value="1"/>
</dbReference>
<accession>A0A1C7NWH4</accession>
<comment type="caution">
    <text evidence="6">The sequence shown here is derived from an EMBL/GenBank/DDBJ whole genome shotgun (WGS) entry which is preliminary data.</text>
</comment>
<dbReference type="SUPFAM" id="SSF46785">
    <property type="entry name" value="Winged helix' DNA-binding domain"/>
    <property type="match status" value="1"/>
</dbReference>
<evidence type="ECO:0000256" key="3">
    <source>
        <dbReference type="ARBA" id="ARBA00023163"/>
    </source>
</evidence>
<dbReference type="Gene3D" id="1.10.10.10">
    <property type="entry name" value="Winged helix-like DNA-binding domain superfamily/Winged helix DNA-binding domain"/>
    <property type="match status" value="1"/>
</dbReference>
<dbReference type="PANTHER" id="PTHR43537:SF5">
    <property type="entry name" value="UXU OPERON TRANSCRIPTIONAL REGULATOR"/>
    <property type="match status" value="1"/>
</dbReference>
<dbReference type="Gene3D" id="1.20.120.530">
    <property type="entry name" value="GntR ligand-binding domain-like"/>
    <property type="match status" value="1"/>
</dbReference>
<reference evidence="6 7" key="1">
    <citation type="journal article" date="2016" name="Syst. Appl. Microbiol.">
        <title>Pararhizobium polonicum sp. nov. isolated from tumors on stone fruit rootstocks.</title>
        <authorList>
            <person name="Pulawska J."/>
            <person name="Kuzmanovic N."/>
            <person name="Willems A."/>
            <person name="Pothier J.F."/>
        </authorList>
    </citation>
    <scope>NUCLEOTIDE SEQUENCE [LARGE SCALE GENOMIC DNA]</scope>
    <source>
        <strain evidence="6 7">F5.1</strain>
    </source>
</reference>
<keyword evidence="1" id="KW-0805">Transcription regulation</keyword>
<dbReference type="RefSeq" id="WP_068956256.1">
    <property type="nucleotide sequence ID" value="NZ_LGLV01000014.1"/>
</dbReference>
<dbReference type="PANTHER" id="PTHR43537">
    <property type="entry name" value="TRANSCRIPTIONAL REGULATOR, GNTR FAMILY"/>
    <property type="match status" value="1"/>
</dbReference>
<dbReference type="EMBL" id="LGLV01000014">
    <property type="protein sequence ID" value="OBZ93378.1"/>
    <property type="molecule type" value="Genomic_DNA"/>
</dbReference>
<evidence type="ECO:0000259" key="5">
    <source>
        <dbReference type="PROSITE" id="PS50949"/>
    </source>
</evidence>
<keyword evidence="7" id="KW-1185">Reference proteome</keyword>
<organism evidence="6 7">
    <name type="scientific">Pararhizobium polonicum</name>
    <dbReference type="NCBI Taxonomy" id="1612624"/>
    <lineage>
        <taxon>Bacteria</taxon>
        <taxon>Pseudomonadati</taxon>
        <taxon>Pseudomonadota</taxon>
        <taxon>Alphaproteobacteria</taxon>
        <taxon>Hyphomicrobiales</taxon>
        <taxon>Rhizobiaceae</taxon>
        <taxon>Rhizobium/Agrobacterium group</taxon>
        <taxon>Pararhizobium</taxon>
    </lineage>
</organism>
<evidence type="ECO:0000313" key="6">
    <source>
        <dbReference type="EMBL" id="OBZ93378.1"/>
    </source>
</evidence>
<proteinExistence type="predicted"/>
<name>A0A1C7NWH4_9HYPH</name>
<dbReference type="InterPro" id="IPR000524">
    <property type="entry name" value="Tscrpt_reg_HTH_GntR"/>
</dbReference>
<feature type="region of interest" description="Disordered" evidence="4">
    <location>
        <begin position="230"/>
        <end position="259"/>
    </location>
</feature>
<evidence type="ECO:0000256" key="1">
    <source>
        <dbReference type="ARBA" id="ARBA00023015"/>
    </source>
</evidence>
<feature type="domain" description="HTH gntR-type" evidence="5">
    <location>
        <begin position="14"/>
        <end position="81"/>
    </location>
</feature>
<dbReference type="Proteomes" id="UP000093111">
    <property type="component" value="Unassembled WGS sequence"/>
</dbReference>
<sequence length="259" mass="28193">MLDNDAYASPVPPEGKAELAERALRSAIVGCVLAPGERLSEAALAEEFALGRGAVRAALARLKASGLVSSSARSGWEVAPISANEIRELSAARRHLEPLLCSAVLEDAYKQRLKALAEMHMALTQRQELGGDLIPTIRRCERDMLELLAGRLGMPIVSGWLSDLWDRSVRLVNFFEGTGRIKLVPANRSWLVDAIVEGRKADALEHLAAANTALETYLLDRFLESEAMVGGKSARRSAKNDKPGRTPRPQPPIGRIRTL</sequence>